<keyword evidence="6" id="KW-1185">Reference proteome</keyword>
<dbReference type="InterPro" id="IPR027417">
    <property type="entry name" value="P-loop_NTPase"/>
</dbReference>
<accession>A0A0C3C487</accession>
<proteinExistence type="predicted"/>
<dbReference type="PANTHER" id="PTHR24198">
    <property type="entry name" value="ANKYRIN REPEAT AND PROTEIN KINASE DOMAIN-CONTAINING PROTEIN"/>
    <property type="match status" value="1"/>
</dbReference>
<dbReference type="SUPFAM" id="SSF52540">
    <property type="entry name" value="P-loop containing nucleoside triphosphate hydrolases"/>
    <property type="match status" value="1"/>
</dbReference>
<feature type="repeat" description="ANK" evidence="3">
    <location>
        <begin position="617"/>
        <end position="643"/>
    </location>
</feature>
<dbReference type="InterPro" id="IPR036770">
    <property type="entry name" value="Ankyrin_rpt-contain_sf"/>
</dbReference>
<protein>
    <recommendedName>
        <fullName evidence="4">NACHT domain-containing protein</fullName>
    </recommendedName>
</protein>
<dbReference type="PROSITE" id="PS50297">
    <property type="entry name" value="ANK_REP_REGION"/>
    <property type="match status" value="5"/>
</dbReference>
<evidence type="ECO:0000256" key="3">
    <source>
        <dbReference type="PROSITE-ProRule" id="PRU00023"/>
    </source>
</evidence>
<dbReference type="Gene3D" id="1.25.40.20">
    <property type="entry name" value="Ankyrin repeat-containing domain"/>
    <property type="match status" value="7"/>
</dbReference>
<feature type="repeat" description="ANK" evidence="3">
    <location>
        <begin position="726"/>
        <end position="758"/>
    </location>
</feature>
<dbReference type="Proteomes" id="UP000054321">
    <property type="component" value="Unassembled WGS sequence"/>
</dbReference>
<dbReference type="Pfam" id="PF12796">
    <property type="entry name" value="Ank_2"/>
    <property type="match status" value="5"/>
</dbReference>
<feature type="repeat" description="ANK" evidence="3">
    <location>
        <begin position="932"/>
        <end position="966"/>
    </location>
</feature>
<dbReference type="EMBL" id="KN832893">
    <property type="protein sequence ID" value="KIM93693.1"/>
    <property type="molecule type" value="Genomic_DNA"/>
</dbReference>
<organism evidence="5 6">
    <name type="scientific">Oidiodendron maius (strain Zn)</name>
    <dbReference type="NCBI Taxonomy" id="913774"/>
    <lineage>
        <taxon>Eukaryota</taxon>
        <taxon>Fungi</taxon>
        <taxon>Dikarya</taxon>
        <taxon>Ascomycota</taxon>
        <taxon>Pezizomycotina</taxon>
        <taxon>Leotiomycetes</taxon>
        <taxon>Leotiomycetes incertae sedis</taxon>
        <taxon>Myxotrichaceae</taxon>
        <taxon>Oidiodendron</taxon>
    </lineage>
</organism>
<dbReference type="InParanoid" id="A0A0C3C487"/>
<evidence type="ECO:0000313" key="6">
    <source>
        <dbReference type="Proteomes" id="UP000054321"/>
    </source>
</evidence>
<feature type="domain" description="NACHT" evidence="4">
    <location>
        <begin position="76"/>
        <end position="213"/>
    </location>
</feature>
<dbReference type="SUPFAM" id="SSF48403">
    <property type="entry name" value="Ankyrin repeat"/>
    <property type="match status" value="6"/>
</dbReference>
<dbReference type="Pfam" id="PF00023">
    <property type="entry name" value="Ank"/>
    <property type="match status" value="1"/>
</dbReference>
<feature type="repeat" description="ANK" evidence="3">
    <location>
        <begin position="584"/>
        <end position="616"/>
    </location>
</feature>
<dbReference type="PROSITE" id="PS50837">
    <property type="entry name" value="NACHT"/>
    <property type="match status" value="1"/>
</dbReference>
<keyword evidence="1" id="KW-0677">Repeat</keyword>
<feature type="repeat" description="ANK" evidence="3">
    <location>
        <begin position="1573"/>
        <end position="1608"/>
    </location>
</feature>
<dbReference type="InterPro" id="IPR002110">
    <property type="entry name" value="Ankyrin_rpt"/>
</dbReference>
<feature type="repeat" description="ANK" evidence="3">
    <location>
        <begin position="856"/>
        <end position="889"/>
    </location>
</feature>
<dbReference type="InterPro" id="IPR007111">
    <property type="entry name" value="NACHT_NTPase"/>
</dbReference>
<evidence type="ECO:0000259" key="4">
    <source>
        <dbReference type="PROSITE" id="PS50837"/>
    </source>
</evidence>
<dbReference type="OrthoDB" id="21416at2759"/>
<reference evidence="5 6" key="1">
    <citation type="submission" date="2014-04" db="EMBL/GenBank/DDBJ databases">
        <authorList>
            <consortium name="DOE Joint Genome Institute"/>
            <person name="Kuo A."/>
            <person name="Martino E."/>
            <person name="Perotto S."/>
            <person name="Kohler A."/>
            <person name="Nagy L.G."/>
            <person name="Floudas D."/>
            <person name="Copeland A."/>
            <person name="Barry K.W."/>
            <person name="Cichocki N."/>
            <person name="Veneault-Fourrey C."/>
            <person name="LaButti K."/>
            <person name="Lindquist E.A."/>
            <person name="Lipzen A."/>
            <person name="Lundell T."/>
            <person name="Morin E."/>
            <person name="Murat C."/>
            <person name="Sun H."/>
            <person name="Tunlid A."/>
            <person name="Henrissat B."/>
            <person name="Grigoriev I.V."/>
            <person name="Hibbett D.S."/>
            <person name="Martin F."/>
            <person name="Nordberg H.P."/>
            <person name="Cantor M.N."/>
            <person name="Hua S.X."/>
        </authorList>
    </citation>
    <scope>NUCLEOTIDE SEQUENCE [LARGE SCALE GENOMIC DNA]</scope>
    <source>
        <strain evidence="5 6">Zn</strain>
    </source>
</reference>
<dbReference type="STRING" id="913774.A0A0C3C487"/>
<dbReference type="PROSITE" id="PS50088">
    <property type="entry name" value="ANK_REPEAT"/>
    <property type="match status" value="8"/>
</dbReference>
<dbReference type="PRINTS" id="PR01415">
    <property type="entry name" value="ANKYRIN"/>
</dbReference>
<dbReference type="Gene3D" id="3.40.50.300">
    <property type="entry name" value="P-loop containing nucleotide triphosphate hydrolases"/>
    <property type="match status" value="1"/>
</dbReference>
<sequence length="2089" mass="232909">MVSEHSDSDDFELIDRHEAKLSPEDLAKIQKWLQPTNYTADSSEFRRHLASQAPGTGHWICDTSKFEQWQTSDNNGSLWIKGVPGSGKSVLAASMIDHLERDDEIPVLYFFFRYIIAANRTSRCLVRDWLAQLLPYSSRLQAILQPLSSNMLENVSYEQLWEHLLAGLSSVQKAYCIVDALDEMELDNKFLQCLNSLAGFRPGSVKLLMTSRPRENLQSSLRDASIIHISLESEAIGKDITVFVLHRLRTALPGPDHEELRGSLASTISTKSRGLFLYARILLDQIVLELASREQVDIQNLAITLPVGLEEMYNSTLLKQSQLLGFPGHSEIGTKIQVFLLECVTHSSRPLRLNELADALTVSFMPSIPGLCLASLPQWNPKQVTRIACAPLLEILEDGTIQVIHHSFTEFLLGHDRQKSGKGAQFPVLDSSAIHKKLMETCVIYLQSGCLVPKGVKSEFIQICDALCDHGDWPCPRAPAQKDPYDYQQARLQYPFIEYAVSNWTWHAGHYNIEDTGFFDFVSRFMDGIDVAFQRWLILKWHAKYPVTEAQIPSRLHVAAYAGMTKYASSLIKGGQGVESLDLDERTPLHWAAEKGHTEVVSLLLQHRATPDPADFQGLKPLHLAAKNNHADVVRLLLKAGVDPLTPKTQQNHRGRLKGGERSTKGETAVEYMCYLGHTESILEIIPFVKPETLEQILCFCCRYGKVEAMRAVLRNSSVSPNAVFEGATALYLATGYPSAKCVDFLLARGADPNLASEWQPMMFHRRDRMRKEDRKMPLHNLAVSWRSPRADYQLIFDSLVKAGADLEAKTVYGESPLLLLLDTRSGSSRTDNSYLPAIKSFLEAGSNISTVGGIAGRTILQRLLEGDQDLNVFDLLLEHGADIHVQDNEGNSSLHLSLGSSHYPRLELEVVDKVVSKLLARGVQADAKNKMGRTPLELAVLKSSCSLHTVKLLIQSCPDLEARQRCLSLVERRPKGEIDALLQVLISAGVSLEYRDKSGATPLLTNTQSPDLFQLLLDHGAKVDVEDNRGQGILHYSVQRYRPSVEGLEKLVQLGLDPKKVDLEGNTLLHVGIHHYDGTCDSIQLVEQLLKWGIPLDARNKAGSTAVHIHIKGNRIRSPTNKRRCVPLLELLQWRADFDINAQDNEGLTILHLAALRSETDVSQILAAGADSSVLTKENRSALHLACRARRTGIVYLLASSLGQEVIDQQDSSGRTALHDACTSGKPESVYRLLKSGANVNCKDSKGRTPLHACAEYQLEQSLWLLREHSRDVYGHSSSEQYRPVLSSNQPAWYMSDYQTSPRLSDQDSSRIGVIVKELLMAGADINEVDNDNKTPLDLSLLFDCREMLSALRSAHPDINCKQLEAVNPKLEIELALRKVPSVIDHDLSNSATKQIVQTPSKYLTRLASSDIDFIVTYHDTAKETLFEKGGPISNFLGQMSNWFRICSRYTFYLCFSNPEPFYDEGLLLHAAAEYGLTEVVERLSQKVSFYDSSPSLQPPENDGDAGKKKLPRFCKPGKDDISPILHTACQRRSPNLKMLKLLVEKCNVDINARSREHQYRYSSYGSEYGDLESTALHWLASADSFWQLGGIRYLIEKGADINVVNEKGQTPLYIAATGIIESSMGSCEGFWRPQCVDLLLSLGADPNVVAKNGLVPLHKAASSANITRSLLRAGADLSAGKTPPIFNAIMEQNVEVLAAILDAGGDVNAVTDSIAIKPSITDQARTALFCASFALDLNRHMPDSIPQIKLLIDRGADMYAPLNARETLIHYIFEHGEYEAVCAYLDCHSKINLEARDQLGRTILLAACNWTGVAPGYNHKHWFAKECPPVMRLLEYGADIMAVGNDGRNVLHHLLDNPDIEQDTIMQVIEKEPEASKKMLSHKDNEGYTPFHIALRVLRPEICFRLLNLGADLLDPDPTGATALHHIASQHLQHHRPQRGQNLQQKHLDGHHESALRLWRMYLDLGNSINVRDGTGSPPLFAYLSSPPTDDDYRKPQHSCCHLESFSQLFDAGNLDIAARNMAGETALHVIARRGSNYYAKDEHDRRLIEFFVKDIDPLAENKEGMTALDVAAATGKREILELFQRR</sequence>
<dbReference type="PANTHER" id="PTHR24198:SF165">
    <property type="entry name" value="ANKYRIN REPEAT-CONTAINING PROTEIN-RELATED"/>
    <property type="match status" value="1"/>
</dbReference>
<evidence type="ECO:0000313" key="5">
    <source>
        <dbReference type="EMBL" id="KIM93693.1"/>
    </source>
</evidence>
<keyword evidence="2 3" id="KW-0040">ANK repeat</keyword>
<feature type="repeat" description="ANK" evidence="3">
    <location>
        <begin position="1888"/>
        <end position="1920"/>
    </location>
</feature>
<reference evidence="6" key="2">
    <citation type="submission" date="2015-01" db="EMBL/GenBank/DDBJ databases">
        <title>Evolutionary Origins and Diversification of the Mycorrhizal Mutualists.</title>
        <authorList>
            <consortium name="DOE Joint Genome Institute"/>
            <consortium name="Mycorrhizal Genomics Consortium"/>
            <person name="Kohler A."/>
            <person name="Kuo A."/>
            <person name="Nagy L.G."/>
            <person name="Floudas D."/>
            <person name="Copeland A."/>
            <person name="Barry K.W."/>
            <person name="Cichocki N."/>
            <person name="Veneault-Fourrey C."/>
            <person name="LaButti K."/>
            <person name="Lindquist E.A."/>
            <person name="Lipzen A."/>
            <person name="Lundell T."/>
            <person name="Morin E."/>
            <person name="Murat C."/>
            <person name="Riley R."/>
            <person name="Ohm R."/>
            <person name="Sun H."/>
            <person name="Tunlid A."/>
            <person name="Henrissat B."/>
            <person name="Grigoriev I.V."/>
            <person name="Hibbett D.S."/>
            <person name="Martin F."/>
        </authorList>
    </citation>
    <scope>NUCLEOTIDE SEQUENCE [LARGE SCALE GENOMIC DNA]</scope>
    <source>
        <strain evidence="6">Zn</strain>
    </source>
</reference>
<dbReference type="Pfam" id="PF24883">
    <property type="entry name" value="NPHP3_N"/>
    <property type="match status" value="1"/>
</dbReference>
<feature type="repeat" description="ANK" evidence="3">
    <location>
        <begin position="1214"/>
        <end position="1246"/>
    </location>
</feature>
<evidence type="ECO:0000256" key="1">
    <source>
        <dbReference type="ARBA" id="ARBA00022737"/>
    </source>
</evidence>
<dbReference type="HOGENOM" id="CLU_001540_1_0_1"/>
<dbReference type="InterPro" id="IPR056884">
    <property type="entry name" value="NPHP3-like_N"/>
</dbReference>
<name>A0A0C3C487_OIDMZ</name>
<dbReference type="SMART" id="SM00248">
    <property type="entry name" value="ANK"/>
    <property type="match status" value="26"/>
</dbReference>
<evidence type="ECO:0000256" key="2">
    <source>
        <dbReference type="ARBA" id="ARBA00023043"/>
    </source>
</evidence>
<gene>
    <name evidence="5" type="ORF">OIDMADRAFT_149649</name>
</gene>